<organism evidence="2 3">
    <name type="scientific">Lupinus angustifolius</name>
    <name type="common">Narrow-leaved blue lupine</name>
    <dbReference type="NCBI Taxonomy" id="3871"/>
    <lineage>
        <taxon>Eukaryota</taxon>
        <taxon>Viridiplantae</taxon>
        <taxon>Streptophyta</taxon>
        <taxon>Embryophyta</taxon>
        <taxon>Tracheophyta</taxon>
        <taxon>Spermatophyta</taxon>
        <taxon>Magnoliopsida</taxon>
        <taxon>eudicotyledons</taxon>
        <taxon>Gunneridae</taxon>
        <taxon>Pentapetalae</taxon>
        <taxon>rosids</taxon>
        <taxon>fabids</taxon>
        <taxon>Fabales</taxon>
        <taxon>Fabaceae</taxon>
        <taxon>Papilionoideae</taxon>
        <taxon>50 kb inversion clade</taxon>
        <taxon>genistoids sensu lato</taxon>
        <taxon>core genistoids</taxon>
        <taxon>Genisteae</taxon>
        <taxon>Lupinus</taxon>
    </lineage>
</organism>
<evidence type="ECO:0000313" key="2">
    <source>
        <dbReference type="EMBL" id="OIW17876.1"/>
    </source>
</evidence>
<dbReference type="STRING" id="3871.A0A1J7ITV5"/>
<dbReference type="Gramene" id="OIW17876">
    <property type="protein sequence ID" value="OIW17876"/>
    <property type="gene ID" value="TanjilG_14122"/>
</dbReference>
<dbReference type="Proteomes" id="UP000188354">
    <property type="component" value="Chromosome LG01"/>
</dbReference>
<feature type="region of interest" description="Disordered" evidence="1">
    <location>
        <begin position="1"/>
        <end position="38"/>
    </location>
</feature>
<sequence length="272" mass="29882">MESEDNLSATVFKTRPALSDVTNHPPKRSFSSISGAGDDSEFQLQKKICLGEENFVAKKIQLKFGEADTCHKDKGKGPCVSNVWDESNLLTENPSGFGEKTQDRLDCGVPMGSHGVENNGREFRVADDLPIAVESSMATISASHDSKFVGLERCAVLKGIANANSALGSEDLIKNCTCSFCSKAAYIWSDLYYQDVKGRITALRKSQKEANMLVHKFSGGKEPIMSDQQNTSESSKLESTLMDQWKSLFVHMENTFSQEISQLVSFNAITRA</sequence>
<dbReference type="EMBL" id="CM007361">
    <property type="protein sequence ID" value="OIW17876.1"/>
    <property type="molecule type" value="Genomic_DNA"/>
</dbReference>
<evidence type="ECO:0008006" key="4">
    <source>
        <dbReference type="Google" id="ProtNLM"/>
    </source>
</evidence>
<evidence type="ECO:0000313" key="3">
    <source>
        <dbReference type="Proteomes" id="UP000188354"/>
    </source>
</evidence>
<dbReference type="OMA" id="FLHMENI"/>
<evidence type="ECO:0000256" key="1">
    <source>
        <dbReference type="SAM" id="MobiDB-lite"/>
    </source>
</evidence>
<dbReference type="PANTHER" id="PTHR33924:SF1">
    <property type="entry name" value="DNA-DIRECTED RNA POLYMERASE SUBUNIT BETA"/>
    <property type="match status" value="1"/>
</dbReference>
<dbReference type="AlphaFoldDB" id="A0A1J7ITV5"/>
<reference evidence="2 3" key="1">
    <citation type="journal article" date="2017" name="Plant Biotechnol. J.">
        <title>A comprehensive draft genome sequence for lupin (Lupinus angustifolius), an emerging health food: insights into plant-microbe interactions and legume evolution.</title>
        <authorList>
            <person name="Hane J.K."/>
            <person name="Ming Y."/>
            <person name="Kamphuis L.G."/>
            <person name="Nelson M.N."/>
            <person name="Garg G."/>
            <person name="Atkins C.A."/>
            <person name="Bayer P.E."/>
            <person name="Bravo A."/>
            <person name="Bringans S."/>
            <person name="Cannon S."/>
            <person name="Edwards D."/>
            <person name="Foley R."/>
            <person name="Gao L.L."/>
            <person name="Harrison M.J."/>
            <person name="Huang W."/>
            <person name="Hurgobin B."/>
            <person name="Li S."/>
            <person name="Liu C.W."/>
            <person name="McGrath A."/>
            <person name="Morahan G."/>
            <person name="Murray J."/>
            <person name="Weller J."/>
            <person name="Jian J."/>
            <person name="Singh K.B."/>
        </authorList>
    </citation>
    <scope>NUCLEOTIDE SEQUENCE [LARGE SCALE GENOMIC DNA]</scope>
    <source>
        <strain evidence="3">cv. Tanjil</strain>
        <tissue evidence="2">Whole plant</tissue>
    </source>
</reference>
<protein>
    <recommendedName>
        <fullName evidence="4">DNA-directed RNA polymerase</fullName>
    </recommendedName>
</protein>
<accession>A0A1J7ITV5</accession>
<proteinExistence type="predicted"/>
<dbReference type="PANTHER" id="PTHR33924">
    <property type="entry name" value="CATION-TRANSPORTING ATPASE"/>
    <property type="match status" value="1"/>
</dbReference>
<keyword evidence="3" id="KW-1185">Reference proteome</keyword>
<gene>
    <name evidence="2" type="ORF">TanjilG_14122</name>
</gene>
<feature type="compositionally biased region" description="Polar residues" evidence="1">
    <location>
        <begin position="1"/>
        <end position="11"/>
    </location>
</feature>
<name>A0A1J7ITV5_LUPAN</name>